<keyword evidence="3 4" id="KW-0808">Transferase</keyword>
<dbReference type="CDD" id="cd00834">
    <property type="entry name" value="KAS_I_II"/>
    <property type="match status" value="1"/>
</dbReference>
<dbReference type="Pfam" id="PF02801">
    <property type="entry name" value="Ketoacyl-synt_C"/>
    <property type="match status" value="1"/>
</dbReference>
<organism evidence="6 7">
    <name type="scientific">Pseudoduganella rivuli</name>
    <dbReference type="NCBI Taxonomy" id="2666085"/>
    <lineage>
        <taxon>Bacteria</taxon>
        <taxon>Pseudomonadati</taxon>
        <taxon>Pseudomonadota</taxon>
        <taxon>Betaproteobacteria</taxon>
        <taxon>Burkholderiales</taxon>
        <taxon>Oxalobacteraceae</taxon>
        <taxon>Telluria group</taxon>
        <taxon>Pseudoduganella</taxon>
    </lineage>
</organism>
<name>A0A7X2LW75_9BURK</name>
<dbReference type="SUPFAM" id="SSF53901">
    <property type="entry name" value="Thiolase-like"/>
    <property type="match status" value="2"/>
</dbReference>
<evidence type="ECO:0000313" key="6">
    <source>
        <dbReference type="EMBL" id="MRV75693.1"/>
    </source>
</evidence>
<dbReference type="InterPro" id="IPR000794">
    <property type="entry name" value="Beta-ketoacyl_synthase"/>
</dbReference>
<dbReference type="InterPro" id="IPR020841">
    <property type="entry name" value="PKS_Beta-ketoAc_synthase_dom"/>
</dbReference>
<evidence type="ECO:0000256" key="2">
    <source>
        <dbReference type="ARBA" id="ARBA00008467"/>
    </source>
</evidence>
<sequence>MTKCRVVVTGIGAVSPYGVGVDAYWQGLLSGRTAIGPVPHFEGHGYRSTLGAQVPAAVTDGMTAHEAQEKGAFLVALAADEALRMAGVGPRFSSGTQVGCVLGSLCAGIENLIAMAEAYHTGAGLDDNFPGEAALVNYQLEFLAARHNLTGPTSMVSTACASTTDAIGYGADLVRQGDCDAVLVGGGDILAALIHAGFNSLFSITTTSPKPFDTGRDGFAIGEGAGIFYLETLDSALARGARIYAEVSGYGLSNTAFHLTATSDDGMGEAQSVERALADAGLTARQIDYVNAHGTATVHNDRTEMKAIGHVFGERAGEVLVNSNKPLIGHCMGAAGIMEAISTVLSLEHQLIPPTPHTAGNEPALSADLVMGAPRPAALTHAISQSFGFGGACSCVVLSRVNSVEA</sequence>
<gene>
    <name evidence="6" type="ORF">GJ700_28645</name>
</gene>
<evidence type="ECO:0000259" key="5">
    <source>
        <dbReference type="PROSITE" id="PS52004"/>
    </source>
</evidence>
<dbReference type="GO" id="GO:0006633">
    <property type="term" value="P:fatty acid biosynthetic process"/>
    <property type="evidence" value="ECO:0007669"/>
    <property type="project" value="InterPro"/>
</dbReference>
<protein>
    <recommendedName>
        <fullName evidence="5">Ketosynthase family 3 (KS3) domain-containing protein</fullName>
    </recommendedName>
</protein>
<dbReference type="InterPro" id="IPR014031">
    <property type="entry name" value="Ketoacyl_synth_C"/>
</dbReference>
<dbReference type="PROSITE" id="PS00606">
    <property type="entry name" value="KS3_1"/>
    <property type="match status" value="1"/>
</dbReference>
<evidence type="ECO:0000256" key="3">
    <source>
        <dbReference type="ARBA" id="ARBA00022679"/>
    </source>
</evidence>
<dbReference type="PANTHER" id="PTHR11712">
    <property type="entry name" value="POLYKETIDE SYNTHASE-RELATED"/>
    <property type="match status" value="1"/>
</dbReference>
<feature type="domain" description="Ketosynthase family 3 (KS3)" evidence="5">
    <location>
        <begin position="3"/>
        <end position="400"/>
    </location>
</feature>
<dbReference type="PANTHER" id="PTHR11712:SF336">
    <property type="entry name" value="3-OXOACYL-[ACYL-CARRIER-PROTEIN] SYNTHASE, MITOCHONDRIAL"/>
    <property type="match status" value="1"/>
</dbReference>
<dbReference type="InterPro" id="IPR014030">
    <property type="entry name" value="Ketoacyl_synth_N"/>
</dbReference>
<evidence type="ECO:0000313" key="7">
    <source>
        <dbReference type="Proteomes" id="UP000446768"/>
    </source>
</evidence>
<reference evidence="6 7" key="1">
    <citation type="submission" date="2019-11" db="EMBL/GenBank/DDBJ databases">
        <title>Novel species isolated from a subtropical stream in China.</title>
        <authorList>
            <person name="Lu H."/>
        </authorList>
    </citation>
    <scope>NUCLEOTIDE SEQUENCE [LARGE SCALE GENOMIC DNA]</scope>
    <source>
        <strain evidence="6 7">FT92W</strain>
    </source>
</reference>
<proteinExistence type="inferred from homology"/>
<keyword evidence="7" id="KW-1185">Reference proteome</keyword>
<dbReference type="InterPro" id="IPR018201">
    <property type="entry name" value="Ketoacyl_synth_AS"/>
</dbReference>
<dbReference type="InterPro" id="IPR016039">
    <property type="entry name" value="Thiolase-like"/>
</dbReference>
<evidence type="ECO:0000256" key="4">
    <source>
        <dbReference type="RuleBase" id="RU003694"/>
    </source>
</evidence>
<comment type="pathway">
    <text evidence="1">Lipid metabolism; fatty acid biosynthesis.</text>
</comment>
<dbReference type="Pfam" id="PF00109">
    <property type="entry name" value="ketoacyl-synt"/>
    <property type="match status" value="1"/>
</dbReference>
<evidence type="ECO:0000256" key="1">
    <source>
        <dbReference type="ARBA" id="ARBA00005194"/>
    </source>
</evidence>
<dbReference type="GO" id="GO:0004315">
    <property type="term" value="F:3-oxoacyl-[acyl-carrier-protein] synthase activity"/>
    <property type="evidence" value="ECO:0007669"/>
    <property type="project" value="InterPro"/>
</dbReference>
<dbReference type="Proteomes" id="UP000446768">
    <property type="component" value="Unassembled WGS sequence"/>
</dbReference>
<dbReference type="AlphaFoldDB" id="A0A7X2LW75"/>
<dbReference type="SMART" id="SM00825">
    <property type="entry name" value="PKS_KS"/>
    <property type="match status" value="1"/>
</dbReference>
<comment type="caution">
    <text evidence="6">The sequence shown here is derived from an EMBL/GenBank/DDBJ whole genome shotgun (WGS) entry which is preliminary data.</text>
</comment>
<comment type="similarity">
    <text evidence="2 4">Belongs to the thiolase-like superfamily. Beta-ketoacyl-ACP synthases family.</text>
</comment>
<dbReference type="PROSITE" id="PS52004">
    <property type="entry name" value="KS3_2"/>
    <property type="match status" value="1"/>
</dbReference>
<accession>A0A7X2LW75</accession>
<dbReference type="RefSeq" id="WP_154380479.1">
    <property type="nucleotide sequence ID" value="NZ_WKJJ01000022.1"/>
</dbReference>
<dbReference type="Gene3D" id="3.40.47.10">
    <property type="match status" value="1"/>
</dbReference>
<dbReference type="EMBL" id="WKJJ01000022">
    <property type="protein sequence ID" value="MRV75693.1"/>
    <property type="molecule type" value="Genomic_DNA"/>
</dbReference>